<comment type="caution">
    <text evidence="2">The sequence shown here is derived from an EMBL/GenBank/DDBJ whole genome shotgun (WGS) entry which is preliminary data.</text>
</comment>
<organism evidence="2 3">
    <name type="scientific">Cuscuta australis</name>
    <dbReference type="NCBI Taxonomy" id="267555"/>
    <lineage>
        <taxon>Eukaryota</taxon>
        <taxon>Viridiplantae</taxon>
        <taxon>Streptophyta</taxon>
        <taxon>Embryophyta</taxon>
        <taxon>Tracheophyta</taxon>
        <taxon>Spermatophyta</taxon>
        <taxon>Magnoliopsida</taxon>
        <taxon>eudicotyledons</taxon>
        <taxon>Gunneridae</taxon>
        <taxon>Pentapetalae</taxon>
        <taxon>asterids</taxon>
        <taxon>lamiids</taxon>
        <taxon>Solanales</taxon>
        <taxon>Convolvulaceae</taxon>
        <taxon>Cuscuteae</taxon>
        <taxon>Cuscuta</taxon>
        <taxon>Cuscuta subgen. Grammica</taxon>
        <taxon>Cuscuta sect. Cleistogrammica</taxon>
    </lineage>
</organism>
<proteinExistence type="predicted"/>
<gene>
    <name evidence="2" type="ORF">DM860_015797</name>
</gene>
<sequence length="104" mass="11346">MPCTWKEKCGGMTTWKEKCGGMIMECHDLGGEKRTERRGTAGGDGAARNLGPSAARQQSIFRVRSLISGCAIPFSRSLDCSIFQFHPFCTMETGKKRPLGSGSR</sequence>
<name>A0A328DZK9_9ASTE</name>
<evidence type="ECO:0000313" key="3">
    <source>
        <dbReference type="Proteomes" id="UP000249390"/>
    </source>
</evidence>
<protein>
    <submittedName>
        <fullName evidence="2">Uncharacterized protein</fullName>
    </submittedName>
</protein>
<dbReference type="EMBL" id="NQVE01000056">
    <property type="protein sequence ID" value="RAL50650.1"/>
    <property type="molecule type" value="Genomic_DNA"/>
</dbReference>
<reference evidence="2 3" key="1">
    <citation type="submission" date="2018-06" db="EMBL/GenBank/DDBJ databases">
        <title>The Genome of Cuscuta australis (Dodder) Provides Insight into the Evolution of Plant Parasitism.</title>
        <authorList>
            <person name="Liu H."/>
        </authorList>
    </citation>
    <scope>NUCLEOTIDE SEQUENCE [LARGE SCALE GENOMIC DNA]</scope>
    <source>
        <strain evidence="3">cv. Yunnan</strain>
        <tissue evidence="2">Vines</tissue>
    </source>
</reference>
<evidence type="ECO:0000256" key="1">
    <source>
        <dbReference type="SAM" id="MobiDB-lite"/>
    </source>
</evidence>
<keyword evidence="3" id="KW-1185">Reference proteome</keyword>
<feature type="region of interest" description="Disordered" evidence="1">
    <location>
        <begin position="33"/>
        <end position="53"/>
    </location>
</feature>
<dbReference type="Proteomes" id="UP000249390">
    <property type="component" value="Unassembled WGS sequence"/>
</dbReference>
<accession>A0A328DZK9</accession>
<evidence type="ECO:0000313" key="2">
    <source>
        <dbReference type="EMBL" id="RAL50650.1"/>
    </source>
</evidence>
<dbReference type="AlphaFoldDB" id="A0A328DZK9"/>